<evidence type="ECO:0000313" key="3">
    <source>
        <dbReference type="EMBL" id="NZA24882.1"/>
    </source>
</evidence>
<sequence>MTERGGFAPVDARERIGFMDALRACALLGILLVNIEWFSRPWQEFGEGIAPGLPALDMAAALGIHVFVAGKFWILFSLLFGMGFAVMAGRAAAAGRPLVGPYLRRTLVLLAIGLAHALLQWTGDILHTYALAALLLLAMRGLQPRSRLIAGLAVYYGLCALLLLAVGLASLVPGSDAAGAGLEQDPTGAAAEAARVYATGGFAEITAQRASDFARFAGYNLFLVPMAAALFLIGSWLVDSGRIRDLAAYRRFFARTLLLCGPAGLGLALWSAAIGVSVETAGGEVGWLLASTLMSIGALPLALAYLSALALAWTSVAGARALAWLAPAGRMALTNYLLQSLAGTLLFYGYGFALWGRIGHAGLVMLALAVFALQVAASHWWLARFRFGPVEWLWRWATYGIRPPLRQPAAPAT</sequence>
<name>A0A853J7Y5_9GAMM</name>
<feature type="transmembrane region" description="Helical" evidence="1">
    <location>
        <begin position="252"/>
        <end position="273"/>
    </location>
</feature>
<accession>A0A853J7Y5</accession>
<dbReference type="Pfam" id="PF04235">
    <property type="entry name" value="DUF418"/>
    <property type="match status" value="1"/>
</dbReference>
<dbReference type="InterPro" id="IPR007349">
    <property type="entry name" value="DUF418"/>
</dbReference>
<dbReference type="PANTHER" id="PTHR30590:SF2">
    <property type="entry name" value="INNER MEMBRANE PROTEIN"/>
    <property type="match status" value="1"/>
</dbReference>
<evidence type="ECO:0000256" key="1">
    <source>
        <dbReference type="SAM" id="Phobius"/>
    </source>
</evidence>
<feature type="transmembrane region" description="Helical" evidence="1">
    <location>
        <begin position="125"/>
        <end position="142"/>
    </location>
</feature>
<feature type="transmembrane region" description="Helical" evidence="1">
    <location>
        <begin position="333"/>
        <end position="355"/>
    </location>
</feature>
<keyword evidence="1" id="KW-0812">Transmembrane</keyword>
<dbReference type="PANTHER" id="PTHR30590">
    <property type="entry name" value="INNER MEMBRANE PROTEIN"/>
    <property type="match status" value="1"/>
</dbReference>
<dbReference type="Proteomes" id="UP000578091">
    <property type="component" value="Unassembled WGS sequence"/>
</dbReference>
<feature type="transmembrane region" description="Helical" evidence="1">
    <location>
        <begin position="149"/>
        <end position="172"/>
    </location>
</feature>
<reference evidence="3 4" key="1">
    <citation type="submission" date="2020-07" db="EMBL/GenBank/DDBJ databases">
        <title>Luteimonas sp. SJ-92.</title>
        <authorList>
            <person name="Huang X.-X."/>
            <person name="Xu L."/>
            <person name="Sun J.-Q."/>
        </authorList>
    </citation>
    <scope>NUCLEOTIDE SEQUENCE [LARGE SCALE GENOMIC DNA]</scope>
    <source>
        <strain evidence="3 4">SJ-92</strain>
    </source>
</reference>
<organism evidence="3 4">
    <name type="scientific">Luteimonas salinisoli</name>
    <dbReference type="NCBI Taxonomy" id="2752307"/>
    <lineage>
        <taxon>Bacteria</taxon>
        <taxon>Pseudomonadati</taxon>
        <taxon>Pseudomonadota</taxon>
        <taxon>Gammaproteobacteria</taxon>
        <taxon>Lysobacterales</taxon>
        <taxon>Lysobacteraceae</taxon>
        <taxon>Luteimonas</taxon>
    </lineage>
</organism>
<feature type="transmembrane region" description="Helical" evidence="1">
    <location>
        <begin position="59"/>
        <end position="81"/>
    </location>
</feature>
<dbReference type="RefSeq" id="WP_180676692.1">
    <property type="nucleotide sequence ID" value="NZ_JACCKA010000006.1"/>
</dbReference>
<keyword evidence="4" id="KW-1185">Reference proteome</keyword>
<dbReference type="AlphaFoldDB" id="A0A853J7Y5"/>
<keyword evidence="1" id="KW-0472">Membrane</keyword>
<gene>
    <name evidence="3" type="ORF">H0E84_00640</name>
</gene>
<keyword evidence="1" id="KW-1133">Transmembrane helix</keyword>
<evidence type="ECO:0000259" key="2">
    <source>
        <dbReference type="Pfam" id="PF04235"/>
    </source>
</evidence>
<feature type="transmembrane region" description="Helical" evidence="1">
    <location>
        <begin position="21"/>
        <end position="39"/>
    </location>
</feature>
<dbReference type="EMBL" id="JACCKA010000006">
    <property type="protein sequence ID" value="NZA24882.1"/>
    <property type="molecule type" value="Genomic_DNA"/>
</dbReference>
<protein>
    <submittedName>
        <fullName evidence="3">DUF418 domain-containing protein</fullName>
    </submittedName>
</protein>
<comment type="caution">
    <text evidence="3">The sequence shown here is derived from an EMBL/GenBank/DDBJ whole genome shotgun (WGS) entry which is preliminary data.</text>
</comment>
<evidence type="ECO:0000313" key="4">
    <source>
        <dbReference type="Proteomes" id="UP000578091"/>
    </source>
</evidence>
<dbReference type="InterPro" id="IPR052529">
    <property type="entry name" value="Bact_Transport_Assoc"/>
</dbReference>
<proteinExistence type="predicted"/>
<feature type="transmembrane region" description="Helical" evidence="1">
    <location>
        <begin position="361"/>
        <end position="382"/>
    </location>
</feature>
<feature type="transmembrane region" description="Helical" evidence="1">
    <location>
        <begin position="285"/>
        <end position="312"/>
    </location>
</feature>
<feature type="transmembrane region" description="Helical" evidence="1">
    <location>
        <begin position="219"/>
        <end position="240"/>
    </location>
</feature>
<feature type="domain" description="DUF418" evidence="2">
    <location>
        <begin position="239"/>
        <end position="400"/>
    </location>
</feature>